<evidence type="ECO:0000256" key="1">
    <source>
        <dbReference type="ARBA" id="ARBA00022723"/>
    </source>
</evidence>
<dbReference type="SUPFAM" id="SSF46548">
    <property type="entry name" value="alpha-helical ferredoxin"/>
    <property type="match status" value="1"/>
</dbReference>
<protein>
    <submittedName>
        <fullName evidence="5">4Fe-4S dicluster protein</fullName>
    </submittedName>
</protein>
<dbReference type="GO" id="GO:0046872">
    <property type="term" value="F:metal ion binding"/>
    <property type="evidence" value="ECO:0007669"/>
    <property type="project" value="UniProtKB-KW"/>
</dbReference>
<dbReference type="Gene3D" id="1.10.1060.10">
    <property type="entry name" value="Alpha-helical ferredoxin"/>
    <property type="match status" value="1"/>
</dbReference>
<dbReference type="EMBL" id="VLLN01000008">
    <property type="protein sequence ID" value="TWJ19600.1"/>
    <property type="molecule type" value="Genomic_DNA"/>
</dbReference>
<evidence type="ECO:0000256" key="2">
    <source>
        <dbReference type="ARBA" id="ARBA00023004"/>
    </source>
</evidence>
<comment type="caution">
    <text evidence="5">The sequence shown here is derived from an EMBL/GenBank/DDBJ whole genome shotgun (WGS) entry which is preliminary data.</text>
</comment>
<dbReference type="InterPro" id="IPR009051">
    <property type="entry name" value="Helical_ferredxn"/>
</dbReference>
<evidence type="ECO:0000259" key="4">
    <source>
        <dbReference type="PROSITE" id="PS51379"/>
    </source>
</evidence>
<evidence type="ECO:0000256" key="3">
    <source>
        <dbReference type="ARBA" id="ARBA00023014"/>
    </source>
</evidence>
<keyword evidence="6" id="KW-1185">Reference proteome</keyword>
<feature type="domain" description="4Fe-4S ferredoxin-type" evidence="4">
    <location>
        <begin position="248"/>
        <end position="278"/>
    </location>
</feature>
<organism evidence="5 6">
    <name type="scientific">Geobacter argillaceus</name>
    <dbReference type="NCBI Taxonomy" id="345631"/>
    <lineage>
        <taxon>Bacteria</taxon>
        <taxon>Pseudomonadati</taxon>
        <taxon>Thermodesulfobacteriota</taxon>
        <taxon>Desulfuromonadia</taxon>
        <taxon>Geobacterales</taxon>
        <taxon>Geobacteraceae</taxon>
        <taxon>Geobacter</taxon>
    </lineage>
</organism>
<name>A0A562VNW8_9BACT</name>
<dbReference type="PROSITE" id="PS00198">
    <property type="entry name" value="4FE4S_FER_1"/>
    <property type="match status" value="2"/>
</dbReference>
<proteinExistence type="predicted"/>
<keyword evidence="2" id="KW-0408">Iron</keyword>
<dbReference type="Proteomes" id="UP000319449">
    <property type="component" value="Unassembled WGS sequence"/>
</dbReference>
<dbReference type="InterPro" id="IPR017900">
    <property type="entry name" value="4Fe4S_Fe_S_CS"/>
</dbReference>
<keyword evidence="3" id="KW-0411">Iron-sulfur</keyword>
<keyword evidence="1" id="KW-0479">Metal-binding</keyword>
<dbReference type="PROSITE" id="PS51379">
    <property type="entry name" value="4FE4S_FER_2"/>
    <property type="match status" value="1"/>
</dbReference>
<evidence type="ECO:0000313" key="6">
    <source>
        <dbReference type="Proteomes" id="UP000319449"/>
    </source>
</evidence>
<dbReference type="GO" id="GO:0051536">
    <property type="term" value="F:iron-sulfur cluster binding"/>
    <property type="evidence" value="ECO:0007669"/>
    <property type="project" value="UniProtKB-KW"/>
</dbReference>
<dbReference type="RefSeq" id="WP_145021229.1">
    <property type="nucleotide sequence ID" value="NZ_VLLN01000008.1"/>
</dbReference>
<sequence>MDNTTTRLDVTPLVDDVYYQAVTAAIRSEAIRLLGEGSVAAVVGYRAGRRNNTALPAIVTAIDQVDQLIFTPACVNNLALYLTRAKQEVKGKGTLALVAKGCDLRAVAGLLGENQLKRDDVHLIGIACAGVYSAAADRGLPLSEATIARKCRECTVHEPRGTDAVAGILPKLKELPHLESAELAKLEAMTPKERWDYWQAHFARCIRCLACRQVCPFCFCEQCLCDRNRPQAVEATPRPAGNSAWHIVRAMHLAGRCSACAECERVCPMDIPLNLLNRKMAKELKELYAYEAGLAPQEKGPLTSYKEDDDQSFIK</sequence>
<dbReference type="InterPro" id="IPR017896">
    <property type="entry name" value="4Fe4S_Fe-S-bd"/>
</dbReference>
<dbReference type="OrthoDB" id="9773828at2"/>
<gene>
    <name evidence="5" type="ORF">JN12_01717</name>
</gene>
<dbReference type="AlphaFoldDB" id="A0A562VNW8"/>
<evidence type="ECO:0000313" key="5">
    <source>
        <dbReference type="EMBL" id="TWJ19600.1"/>
    </source>
</evidence>
<accession>A0A562VNW8</accession>
<reference evidence="5 6" key="1">
    <citation type="submission" date="2019-07" db="EMBL/GenBank/DDBJ databases">
        <title>Genomic Encyclopedia of Archaeal and Bacterial Type Strains, Phase II (KMG-II): from individual species to whole genera.</title>
        <authorList>
            <person name="Goeker M."/>
        </authorList>
    </citation>
    <scope>NUCLEOTIDE SEQUENCE [LARGE SCALE GENOMIC DNA]</scope>
    <source>
        <strain evidence="5 6">ATCC BAA-1139</strain>
    </source>
</reference>